<evidence type="ECO:0000313" key="4">
    <source>
        <dbReference type="EMBL" id="MBZ9566793.1"/>
    </source>
</evidence>
<dbReference type="SUPFAM" id="SSF56925">
    <property type="entry name" value="OMPA-like"/>
    <property type="match status" value="1"/>
</dbReference>
<reference evidence="4 5" key="1">
    <citation type="submission" date="2021-05" db="EMBL/GenBank/DDBJ databases">
        <title>Petroleum and Energy Research Collection (APPE): ex situ preservation of microbial diversity associated with the oil industry and exploitation of its biotechnological potential.</title>
        <authorList>
            <person name="Paixao C.T.M."/>
            <person name="Gomes M.B."/>
            <person name="Oliveira V.M."/>
        </authorList>
    </citation>
    <scope>NUCLEOTIDE SEQUENCE [LARGE SCALE GENOMIC DNA]</scope>
    <source>
        <strain evidence="4 5">LIT2</strain>
    </source>
</reference>
<feature type="chain" id="PRO_5045051549" evidence="2">
    <location>
        <begin position="24"/>
        <end position="172"/>
    </location>
</feature>
<dbReference type="Pfam" id="PF13505">
    <property type="entry name" value="OMP_b-brl"/>
    <property type="match status" value="1"/>
</dbReference>
<organism evidence="4 5">
    <name type="scientific">Modicisalibacter tunisiensis</name>
    <dbReference type="NCBI Taxonomy" id="390637"/>
    <lineage>
        <taxon>Bacteria</taxon>
        <taxon>Pseudomonadati</taxon>
        <taxon>Pseudomonadota</taxon>
        <taxon>Gammaproteobacteria</taxon>
        <taxon>Oceanospirillales</taxon>
        <taxon>Halomonadaceae</taxon>
        <taxon>Modicisalibacter</taxon>
    </lineage>
</organism>
<keyword evidence="1 2" id="KW-0732">Signal</keyword>
<feature type="domain" description="Outer membrane protein beta-barrel" evidence="3">
    <location>
        <begin position="10"/>
        <end position="172"/>
    </location>
</feature>
<gene>
    <name evidence="4" type="ORF">KGQ91_03720</name>
</gene>
<protein>
    <submittedName>
        <fullName evidence="4">Porin family protein</fullName>
    </submittedName>
</protein>
<dbReference type="EMBL" id="JAGXFD010000001">
    <property type="protein sequence ID" value="MBZ9566793.1"/>
    <property type="molecule type" value="Genomic_DNA"/>
</dbReference>
<dbReference type="Gene3D" id="2.40.160.20">
    <property type="match status" value="1"/>
</dbReference>
<evidence type="ECO:0000313" key="5">
    <source>
        <dbReference type="Proteomes" id="UP001319883"/>
    </source>
</evidence>
<name>A0ABS7WW12_9GAMM</name>
<proteinExistence type="predicted"/>
<sequence length="172" mass="18037">MTAVSRTLFSLLLLVAPATPALAYHGVLPAGYAGLDTLFWTYDPAGGDSDSSLGLRLRGGWLANDYLGVEVQLGGGGREDDGREPSELDWLAGAYVKLMLPVSDVIHLYALGGMAHVSGTFAGDNSETGLSGGLGAEMGIVPNLAIGADYMRYADDNDITFDAVSFGLTYHF</sequence>
<evidence type="ECO:0000256" key="1">
    <source>
        <dbReference type="ARBA" id="ARBA00022729"/>
    </source>
</evidence>
<dbReference type="InterPro" id="IPR027385">
    <property type="entry name" value="Beta-barrel_OMP"/>
</dbReference>
<evidence type="ECO:0000256" key="2">
    <source>
        <dbReference type="SAM" id="SignalP"/>
    </source>
</evidence>
<dbReference type="Proteomes" id="UP001319883">
    <property type="component" value="Unassembled WGS sequence"/>
</dbReference>
<keyword evidence="5" id="KW-1185">Reference proteome</keyword>
<feature type="signal peptide" evidence="2">
    <location>
        <begin position="1"/>
        <end position="23"/>
    </location>
</feature>
<evidence type="ECO:0000259" key="3">
    <source>
        <dbReference type="Pfam" id="PF13505"/>
    </source>
</evidence>
<dbReference type="InterPro" id="IPR011250">
    <property type="entry name" value="OMP/PagP_B-barrel"/>
</dbReference>
<dbReference type="RefSeq" id="WP_224416226.1">
    <property type="nucleotide sequence ID" value="NZ_JAGXFC010000001.1"/>
</dbReference>
<comment type="caution">
    <text evidence="4">The sequence shown here is derived from an EMBL/GenBank/DDBJ whole genome shotgun (WGS) entry which is preliminary data.</text>
</comment>
<accession>A0ABS7WW12</accession>